<sequence>MQGLLFDHIQNLDKSRSDWRIKVRCTRAWPTVAMETSVVRGYNFIFLDEDNSHIHAYAYPDNWTAIGKEMVEGNEYVVENFQVRDALGRLKPASNKLCIRLLRSTVIQEQSNDFLIPSHKFEFFDLGDLVDEDSKVSNDENPEFAIDVLGAIDEFIPLKKIPTKIGEREVVRFSISDGRKSYKVAAWGNLAIAINADFKPDLETPVIAIISIAKITEFKGNTQIGTLPSTKVYFNLDIEPVSEFRALLLEEGYTAGGHVHDGRNSVSAPPLEFSSFARLVSSPGTLSQRSVLATFTVNKIEEEDNWWFRILVLADDTTHACNVVLMDRVVKRIAGTTATNILNEMKKAGFIALNVPSGAFITDLYGKIVGKEISAKIDLSEANLNGDSNIYEAVDLWDPSAHQLGAVERTPESSSSLFIQPDVVHGIELF</sequence>
<protein>
    <recommendedName>
        <fullName evidence="1">Replication protein A 70 kDa DNA-binding subunit B/D first OB fold domain-containing protein</fullName>
    </recommendedName>
</protein>
<dbReference type="AlphaFoldDB" id="A0A161ZLL4"/>
<gene>
    <name evidence="2" type="ORF">DCAR_024134</name>
    <name evidence="3" type="ORF">DCAR_0727797</name>
</gene>
<dbReference type="Gene3D" id="2.40.50.140">
    <property type="entry name" value="Nucleic acid-binding proteins"/>
    <property type="match status" value="2"/>
</dbReference>
<dbReference type="SUPFAM" id="SSF50249">
    <property type="entry name" value="Nucleic acid-binding proteins"/>
    <property type="match status" value="2"/>
</dbReference>
<dbReference type="OMA" id="NQPMMIS"/>
<dbReference type="Pfam" id="PF02721">
    <property type="entry name" value="DUF223"/>
    <property type="match status" value="1"/>
</dbReference>
<feature type="domain" description="Replication protein A 70 kDa DNA-binding subunit B/D first OB fold" evidence="1">
    <location>
        <begin position="6"/>
        <end position="109"/>
    </location>
</feature>
<dbReference type="CDD" id="cd04481">
    <property type="entry name" value="RPA1_DBD_B_like"/>
    <property type="match status" value="1"/>
</dbReference>
<accession>A0A161ZLL4</accession>
<reference evidence="3" key="2">
    <citation type="submission" date="2022-03" db="EMBL/GenBank/DDBJ databases">
        <title>Draft title - Genomic analysis of global carrot germplasm unveils the trajectory of domestication and the origin of high carotenoid orange carrot.</title>
        <authorList>
            <person name="Iorizzo M."/>
            <person name="Ellison S."/>
            <person name="Senalik D."/>
            <person name="Macko-Podgorni A."/>
            <person name="Grzebelus D."/>
            <person name="Bostan H."/>
            <person name="Rolling W."/>
            <person name="Curaba J."/>
            <person name="Simon P."/>
        </authorList>
    </citation>
    <scope>NUCLEOTIDE SEQUENCE</scope>
    <source>
        <tissue evidence="3">Leaf</tissue>
    </source>
</reference>
<organism evidence="2">
    <name type="scientific">Daucus carota subsp. sativus</name>
    <name type="common">Carrot</name>
    <dbReference type="NCBI Taxonomy" id="79200"/>
    <lineage>
        <taxon>Eukaryota</taxon>
        <taxon>Viridiplantae</taxon>
        <taxon>Streptophyta</taxon>
        <taxon>Embryophyta</taxon>
        <taxon>Tracheophyta</taxon>
        <taxon>Spermatophyta</taxon>
        <taxon>Magnoliopsida</taxon>
        <taxon>eudicotyledons</taxon>
        <taxon>Gunneridae</taxon>
        <taxon>Pentapetalae</taxon>
        <taxon>asterids</taxon>
        <taxon>campanulids</taxon>
        <taxon>Apiales</taxon>
        <taxon>Apiaceae</taxon>
        <taxon>Apioideae</taxon>
        <taxon>Scandiceae</taxon>
        <taxon>Daucinae</taxon>
        <taxon>Daucus</taxon>
        <taxon>Daucus sect. Daucus</taxon>
    </lineage>
</organism>
<reference evidence="2" key="1">
    <citation type="journal article" date="2016" name="Nat. Genet.">
        <title>A high-quality carrot genome assembly provides new insights into carotenoid accumulation and asterid genome evolution.</title>
        <authorList>
            <person name="Iorizzo M."/>
            <person name="Ellison S."/>
            <person name="Senalik D."/>
            <person name="Zeng P."/>
            <person name="Satapoomin P."/>
            <person name="Huang J."/>
            <person name="Bowman M."/>
            <person name="Iovene M."/>
            <person name="Sanseverino W."/>
            <person name="Cavagnaro P."/>
            <person name="Yildiz M."/>
            <person name="Macko-Podgorni A."/>
            <person name="Moranska E."/>
            <person name="Grzebelus E."/>
            <person name="Grzebelus D."/>
            <person name="Ashrafi H."/>
            <person name="Zheng Z."/>
            <person name="Cheng S."/>
            <person name="Spooner D."/>
            <person name="Van Deynze A."/>
            <person name="Simon P."/>
        </authorList>
    </citation>
    <scope>NUCLEOTIDE SEQUENCE [LARGE SCALE GENOMIC DNA]</scope>
    <source>
        <tissue evidence="2">Leaf</tissue>
    </source>
</reference>
<dbReference type="InterPro" id="IPR012340">
    <property type="entry name" value="NA-bd_OB-fold"/>
</dbReference>
<dbReference type="Proteomes" id="UP000077755">
    <property type="component" value="Chromosome 7"/>
</dbReference>
<keyword evidence="4" id="KW-1185">Reference proteome</keyword>
<evidence type="ECO:0000259" key="1">
    <source>
        <dbReference type="Pfam" id="PF02721"/>
    </source>
</evidence>
<dbReference type="PANTHER" id="PTHR47165">
    <property type="entry name" value="OS03G0429900 PROTEIN"/>
    <property type="match status" value="1"/>
</dbReference>
<dbReference type="EMBL" id="CP093349">
    <property type="protein sequence ID" value="WOH08358.1"/>
    <property type="molecule type" value="Genomic_DNA"/>
</dbReference>
<evidence type="ECO:0000313" key="3">
    <source>
        <dbReference type="EMBL" id="WOH08358.1"/>
    </source>
</evidence>
<evidence type="ECO:0000313" key="2">
    <source>
        <dbReference type="EMBL" id="KZM87000.1"/>
    </source>
</evidence>
<dbReference type="PANTHER" id="PTHR47165:SF4">
    <property type="entry name" value="OS03G0429900 PROTEIN"/>
    <property type="match status" value="1"/>
</dbReference>
<evidence type="ECO:0000313" key="4">
    <source>
        <dbReference type="Proteomes" id="UP000077755"/>
    </source>
</evidence>
<dbReference type="Gramene" id="KZM87000">
    <property type="protein sequence ID" value="KZM87000"/>
    <property type="gene ID" value="DCAR_024134"/>
</dbReference>
<name>A0A161ZLL4_DAUCS</name>
<dbReference type="STRING" id="79200.A0A161ZLL4"/>
<proteinExistence type="predicted"/>
<dbReference type="InterPro" id="IPR003871">
    <property type="entry name" value="RFA1B/D_OB_1st"/>
</dbReference>
<dbReference type="EMBL" id="LNRQ01000007">
    <property type="protein sequence ID" value="KZM87000.1"/>
    <property type="molecule type" value="Genomic_DNA"/>
</dbReference>